<feature type="region of interest" description="Disordered" evidence="2">
    <location>
        <begin position="682"/>
        <end position="701"/>
    </location>
</feature>
<dbReference type="EMBL" id="JARGYC010000035">
    <property type="protein sequence ID" value="MDF0601824.1"/>
    <property type="molecule type" value="Genomic_DNA"/>
</dbReference>
<reference evidence="6" key="1">
    <citation type="submission" date="2023-03" db="EMBL/GenBank/DDBJ databases">
        <title>Multiphase analysis and comparison of six strains from genera Psychromarinibacter, Lutimaribacter, and Maritimibacter, including a novel species: Psychromarinibacter sediminicola sp. nov.</title>
        <authorList>
            <person name="Wang Y.-H."/>
            <person name="Ye M.-Q."/>
            <person name="Du Z.-J."/>
        </authorList>
    </citation>
    <scope>NUCLEOTIDE SEQUENCE</scope>
    <source>
        <strain evidence="6">C21-152</strain>
    </source>
</reference>
<dbReference type="InterPro" id="IPR001633">
    <property type="entry name" value="EAL_dom"/>
</dbReference>
<dbReference type="PROSITE" id="PS50924">
    <property type="entry name" value="MHYT"/>
    <property type="match status" value="1"/>
</dbReference>
<dbReference type="PROSITE" id="PS50887">
    <property type="entry name" value="GGDEF"/>
    <property type="match status" value="1"/>
</dbReference>
<dbReference type="SUPFAM" id="SSF55073">
    <property type="entry name" value="Nucleotide cyclase"/>
    <property type="match status" value="1"/>
</dbReference>
<evidence type="ECO:0000256" key="2">
    <source>
        <dbReference type="SAM" id="MobiDB-lite"/>
    </source>
</evidence>
<comment type="caution">
    <text evidence="6">The sequence shown here is derived from an EMBL/GenBank/DDBJ whole genome shotgun (WGS) entry which is preliminary data.</text>
</comment>
<feature type="domain" description="EAL" evidence="3">
    <location>
        <begin position="424"/>
        <end position="674"/>
    </location>
</feature>
<evidence type="ECO:0000256" key="1">
    <source>
        <dbReference type="PROSITE-ProRule" id="PRU00244"/>
    </source>
</evidence>
<feature type="transmembrane region" description="Helical" evidence="1">
    <location>
        <begin position="20"/>
        <end position="39"/>
    </location>
</feature>
<accession>A0AAE3TAB3</accession>
<gene>
    <name evidence="6" type="ORF">P1J78_13845</name>
</gene>
<evidence type="ECO:0000313" key="7">
    <source>
        <dbReference type="Proteomes" id="UP001220964"/>
    </source>
</evidence>
<protein>
    <submittedName>
        <fullName evidence="6">EAL domain-containing protein</fullName>
    </submittedName>
</protein>
<dbReference type="SUPFAM" id="SSF141868">
    <property type="entry name" value="EAL domain-like"/>
    <property type="match status" value="1"/>
</dbReference>
<dbReference type="SMART" id="SM00267">
    <property type="entry name" value="GGDEF"/>
    <property type="match status" value="1"/>
</dbReference>
<feature type="domain" description="GGDEF" evidence="4">
    <location>
        <begin position="282"/>
        <end position="415"/>
    </location>
</feature>
<dbReference type="InterPro" id="IPR052155">
    <property type="entry name" value="Biofilm_reg_signaling"/>
</dbReference>
<name>A0AAE3TAB3_9RHOB</name>
<dbReference type="NCBIfam" id="TIGR00254">
    <property type="entry name" value="GGDEF"/>
    <property type="match status" value="1"/>
</dbReference>
<keyword evidence="1" id="KW-1133">Transmembrane helix</keyword>
<feature type="domain" description="MHYT" evidence="5">
    <location>
        <begin position="13"/>
        <end position="199"/>
    </location>
</feature>
<keyword evidence="1" id="KW-0472">Membrane</keyword>
<sequence length="701" mass="74388">MLGELLYTIFYDHDPASLGVAILFCVTGSFLSVRMLRAYGQADGAQRRYRAWLLSIIAGGTIWTTHFIAVLGFRPELLTGHDQSLVALSLFIAIVAVLISVSAVSVLRGPVAPEAGGVLLGLGIAAMHYVGMAGFAIVCGFETAPGATVAAIALSCAGGALAFNRTLRRTRHSTLQGTAGLVLTVVLLHFTAMSALELDTTVAVPLPQGYFSAPGLVLPVALVMGLVLVLGLSSLQIDAISGSESVARLRKAARQDPLTGLANRTGFAEGLDAMRDPHGALVPFLLVTVDLDEFKQVNDTHGHAAGDELLRVAARCILDALPPGGLAARMGGDEFSLLVPGPRTEAEALEFGTLLVSRLNQPMRWEGAVIRCRASAGLVLCPAQGQEAPGLVAAAELALFDAKQRGGRRAQLYDAERARSLRDRRALGDDLARAFEAGELTLHYQPQFDLREKRITGFEALLRWTHPERGAVSPAVFVPLAEERGLIQPLGAWVLRTAAAEAAGWALPCRVAVNVAAPQFEGGGLVGTVREVLDDTGLPPDRLELEITETTVIDDLDSARRQVAELKRLGVLLAMDDYGTGYSALSTLLALPFDKIKFDRSFIQRMEDDTRMIGVLHSSVALGRHLGISVLAEGVETEAQADILSGLGCDEVQGFLLGRPMPAEEARRRFGLDGTAAGAWDDDRARDAAAPTRRSLAAGGG</sequence>
<dbReference type="Pfam" id="PF03707">
    <property type="entry name" value="MHYT"/>
    <property type="match status" value="2"/>
</dbReference>
<dbReference type="GO" id="GO:0016020">
    <property type="term" value="C:membrane"/>
    <property type="evidence" value="ECO:0007669"/>
    <property type="project" value="UniProtKB-UniRule"/>
</dbReference>
<feature type="transmembrane region" description="Helical" evidence="1">
    <location>
        <begin position="119"/>
        <end position="138"/>
    </location>
</feature>
<dbReference type="InterPro" id="IPR035919">
    <property type="entry name" value="EAL_sf"/>
</dbReference>
<dbReference type="PROSITE" id="PS50883">
    <property type="entry name" value="EAL"/>
    <property type="match status" value="1"/>
</dbReference>
<dbReference type="InterPro" id="IPR029787">
    <property type="entry name" value="Nucleotide_cyclase"/>
</dbReference>
<keyword evidence="7" id="KW-1185">Reference proteome</keyword>
<feature type="transmembrane region" description="Helical" evidence="1">
    <location>
        <begin position="216"/>
        <end position="235"/>
    </location>
</feature>
<dbReference type="AlphaFoldDB" id="A0AAE3TAB3"/>
<dbReference type="PANTHER" id="PTHR44757">
    <property type="entry name" value="DIGUANYLATE CYCLASE DGCP"/>
    <property type="match status" value="1"/>
</dbReference>
<dbReference type="Pfam" id="PF00563">
    <property type="entry name" value="EAL"/>
    <property type="match status" value="1"/>
</dbReference>
<dbReference type="PANTHER" id="PTHR44757:SF2">
    <property type="entry name" value="BIOFILM ARCHITECTURE MAINTENANCE PROTEIN MBAA"/>
    <property type="match status" value="1"/>
</dbReference>
<dbReference type="Proteomes" id="UP001220964">
    <property type="component" value="Unassembled WGS sequence"/>
</dbReference>
<proteinExistence type="predicted"/>
<dbReference type="Gene3D" id="3.20.20.450">
    <property type="entry name" value="EAL domain"/>
    <property type="match status" value="1"/>
</dbReference>
<feature type="transmembrane region" description="Helical" evidence="1">
    <location>
        <begin position="85"/>
        <end position="107"/>
    </location>
</feature>
<keyword evidence="1" id="KW-0812">Transmembrane</keyword>
<dbReference type="InterPro" id="IPR000160">
    <property type="entry name" value="GGDEF_dom"/>
</dbReference>
<dbReference type="InterPro" id="IPR005330">
    <property type="entry name" value="MHYT_dom"/>
</dbReference>
<organism evidence="6 7">
    <name type="scientific">Psychromarinibacter sediminicola</name>
    <dbReference type="NCBI Taxonomy" id="3033385"/>
    <lineage>
        <taxon>Bacteria</taxon>
        <taxon>Pseudomonadati</taxon>
        <taxon>Pseudomonadota</taxon>
        <taxon>Alphaproteobacteria</taxon>
        <taxon>Rhodobacterales</taxon>
        <taxon>Paracoccaceae</taxon>
        <taxon>Psychromarinibacter</taxon>
    </lineage>
</organism>
<feature type="transmembrane region" description="Helical" evidence="1">
    <location>
        <begin position="51"/>
        <end position="73"/>
    </location>
</feature>
<dbReference type="Gene3D" id="3.30.70.270">
    <property type="match status" value="1"/>
</dbReference>
<dbReference type="CDD" id="cd01948">
    <property type="entry name" value="EAL"/>
    <property type="match status" value="1"/>
</dbReference>
<dbReference type="InterPro" id="IPR043128">
    <property type="entry name" value="Rev_trsase/Diguanyl_cyclase"/>
</dbReference>
<feature type="transmembrane region" description="Helical" evidence="1">
    <location>
        <begin position="144"/>
        <end position="163"/>
    </location>
</feature>
<dbReference type="Pfam" id="PF00990">
    <property type="entry name" value="GGDEF"/>
    <property type="match status" value="1"/>
</dbReference>
<evidence type="ECO:0000259" key="4">
    <source>
        <dbReference type="PROSITE" id="PS50887"/>
    </source>
</evidence>
<evidence type="ECO:0000313" key="6">
    <source>
        <dbReference type="EMBL" id="MDF0601824.1"/>
    </source>
</evidence>
<evidence type="ECO:0000259" key="5">
    <source>
        <dbReference type="PROSITE" id="PS50924"/>
    </source>
</evidence>
<evidence type="ECO:0000259" key="3">
    <source>
        <dbReference type="PROSITE" id="PS50883"/>
    </source>
</evidence>
<dbReference type="RefSeq" id="WP_275567964.1">
    <property type="nucleotide sequence ID" value="NZ_JARGYC010000035.1"/>
</dbReference>
<feature type="transmembrane region" description="Helical" evidence="1">
    <location>
        <begin position="175"/>
        <end position="196"/>
    </location>
</feature>
<dbReference type="SMART" id="SM00052">
    <property type="entry name" value="EAL"/>
    <property type="match status" value="1"/>
</dbReference>
<dbReference type="CDD" id="cd01949">
    <property type="entry name" value="GGDEF"/>
    <property type="match status" value="1"/>
</dbReference>